<comment type="caution">
    <text evidence="3">The sequence shown here is derived from an EMBL/GenBank/DDBJ whole genome shotgun (WGS) entry which is preliminary data.</text>
</comment>
<gene>
    <name evidence="3" type="ORF">ENJ12_00220</name>
</gene>
<dbReference type="InterPro" id="IPR006660">
    <property type="entry name" value="Arsenate_reductase-like"/>
</dbReference>
<dbReference type="AlphaFoldDB" id="A0A831RUN3"/>
<dbReference type="NCBIfam" id="TIGR01617">
    <property type="entry name" value="arsC_related"/>
    <property type="match status" value="1"/>
</dbReference>
<organism evidence="3">
    <name type="scientific">Thiolapillus brandeum</name>
    <dbReference type="NCBI Taxonomy" id="1076588"/>
    <lineage>
        <taxon>Bacteria</taxon>
        <taxon>Pseudomonadati</taxon>
        <taxon>Pseudomonadota</taxon>
        <taxon>Gammaproteobacteria</taxon>
        <taxon>Chromatiales</taxon>
        <taxon>Sedimenticolaceae</taxon>
        <taxon>Thiolapillus</taxon>
    </lineage>
</organism>
<reference evidence="3" key="1">
    <citation type="journal article" date="2020" name="mSystems">
        <title>Genome- and Community-Level Interaction Insights into Carbon Utilization and Element Cycling Functions of Hydrothermarchaeota in Hydrothermal Sediment.</title>
        <authorList>
            <person name="Zhou Z."/>
            <person name="Liu Y."/>
            <person name="Xu W."/>
            <person name="Pan J."/>
            <person name="Luo Z.H."/>
            <person name="Li M."/>
        </authorList>
    </citation>
    <scope>NUCLEOTIDE SEQUENCE [LARGE SCALE GENOMIC DNA]</scope>
    <source>
        <strain evidence="3">HyVt-458</strain>
    </source>
</reference>
<dbReference type="NCBIfam" id="NF008107">
    <property type="entry name" value="PRK10853.1"/>
    <property type="match status" value="1"/>
</dbReference>
<dbReference type="PROSITE" id="PS51353">
    <property type="entry name" value="ARSC"/>
    <property type="match status" value="1"/>
</dbReference>
<dbReference type="SUPFAM" id="SSF52833">
    <property type="entry name" value="Thioredoxin-like"/>
    <property type="match status" value="1"/>
</dbReference>
<accession>A0A831RUN3</accession>
<name>A0A831RUN3_9GAMM</name>
<dbReference type="InterPro" id="IPR036249">
    <property type="entry name" value="Thioredoxin-like_sf"/>
</dbReference>
<comment type="similarity">
    <text evidence="1 2">Belongs to the ArsC family.</text>
</comment>
<dbReference type="Pfam" id="PF03960">
    <property type="entry name" value="ArsC"/>
    <property type="match status" value="1"/>
</dbReference>
<evidence type="ECO:0000313" key="3">
    <source>
        <dbReference type="EMBL" id="HEC05249.1"/>
    </source>
</evidence>
<dbReference type="EMBL" id="DRLF01000008">
    <property type="protein sequence ID" value="HEC05249.1"/>
    <property type="molecule type" value="Genomic_DNA"/>
</dbReference>
<dbReference type="Proteomes" id="UP000886339">
    <property type="component" value="Unassembled WGS sequence"/>
</dbReference>
<evidence type="ECO:0000256" key="2">
    <source>
        <dbReference type="PROSITE-ProRule" id="PRU01282"/>
    </source>
</evidence>
<dbReference type="PANTHER" id="PTHR30041:SF8">
    <property type="entry name" value="PROTEIN YFFB"/>
    <property type="match status" value="1"/>
</dbReference>
<sequence>MVEVYGIPNCDTMKKARKWLADHGIGYVFHDYKKEGVDETRLREWSDKVGWEILLNRRGMMWRKLTQEQRDNIDEASALRLMLETPSIIKRPVLITEDGHIEVGFSEKNYTELFEK</sequence>
<proteinExistence type="inferred from homology"/>
<protein>
    <submittedName>
        <fullName evidence="3">ArsC family reductase</fullName>
    </submittedName>
</protein>
<dbReference type="InterPro" id="IPR006504">
    <property type="entry name" value="Tscrpt_reg_Spx/MgsR"/>
</dbReference>
<dbReference type="PANTHER" id="PTHR30041">
    <property type="entry name" value="ARSENATE REDUCTASE"/>
    <property type="match status" value="1"/>
</dbReference>
<evidence type="ECO:0000256" key="1">
    <source>
        <dbReference type="ARBA" id="ARBA00007198"/>
    </source>
</evidence>
<dbReference type="CDD" id="cd03035">
    <property type="entry name" value="ArsC_Yffb"/>
    <property type="match status" value="1"/>
</dbReference>
<dbReference type="Gene3D" id="3.40.30.10">
    <property type="entry name" value="Glutaredoxin"/>
    <property type="match status" value="1"/>
</dbReference>